<name>A0ABR2UYH7_9PEZI</name>
<dbReference type="PRINTS" id="PR00081">
    <property type="entry name" value="GDHRDH"/>
</dbReference>
<gene>
    <name evidence="3" type="ORF">SUNI508_07411</name>
</gene>
<dbReference type="PANTHER" id="PTHR24320:SF272">
    <property type="entry name" value="NAD(P)-BINDING ROSSMANN-FOLD SUPERFAMILY PROTEIN"/>
    <property type="match status" value="1"/>
</dbReference>
<comment type="caution">
    <text evidence="3">The sequence shown here is derived from an EMBL/GenBank/DDBJ whole genome shotgun (WGS) entry which is preliminary data.</text>
</comment>
<dbReference type="InterPro" id="IPR036291">
    <property type="entry name" value="NAD(P)-bd_dom_sf"/>
</dbReference>
<dbReference type="Proteomes" id="UP001408356">
    <property type="component" value="Unassembled WGS sequence"/>
</dbReference>
<evidence type="ECO:0000313" key="4">
    <source>
        <dbReference type="Proteomes" id="UP001408356"/>
    </source>
</evidence>
<dbReference type="EMBL" id="JARVKF010000320">
    <property type="protein sequence ID" value="KAK9419436.1"/>
    <property type="molecule type" value="Genomic_DNA"/>
</dbReference>
<dbReference type="SUPFAM" id="SSF51735">
    <property type="entry name" value="NAD(P)-binding Rossmann-fold domains"/>
    <property type="match status" value="1"/>
</dbReference>
<reference evidence="3 4" key="1">
    <citation type="journal article" date="2024" name="J. Plant Pathol.">
        <title>Sequence and assembly of the genome of Seiridium unicorne, isolate CBS 538.82, causal agent of cypress canker disease.</title>
        <authorList>
            <person name="Scali E."/>
            <person name="Rocca G.D."/>
            <person name="Danti R."/>
            <person name="Garbelotto M."/>
            <person name="Barberini S."/>
            <person name="Baroncelli R."/>
            <person name="Emiliani G."/>
        </authorList>
    </citation>
    <scope>NUCLEOTIDE SEQUENCE [LARGE SCALE GENOMIC DNA]</scope>
    <source>
        <strain evidence="3 4">BM-138-508</strain>
    </source>
</reference>
<accession>A0ABR2UYH7</accession>
<dbReference type="Pfam" id="PF00106">
    <property type="entry name" value="adh_short"/>
    <property type="match status" value="1"/>
</dbReference>
<protein>
    <recommendedName>
        <fullName evidence="5">WW domain-containing oxidoreductase</fullName>
    </recommendedName>
</protein>
<keyword evidence="2" id="KW-0560">Oxidoreductase</keyword>
<organism evidence="3 4">
    <name type="scientific">Seiridium unicorne</name>
    <dbReference type="NCBI Taxonomy" id="138068"/>
    <lineage>
        <taxon>Eukaryota</taxon>
        <taxon>Fungi</taxon>
        <taxon>Dikarya</taxon>
        <taxon>Ascomycota</taxon>
        <taxon>Pezizomycotina</taxon>
        <taxon>Sordariomycetes</taxon>
        <taxon>Xylariomycetidae</taxon>
        <taxon>Amphisphaeriales</taxon>
        <taxon>Sporocadaceae</taxon>
        <taxon>Seiridium</taxon>
    </lineage>
</organism>
<evidence type="ECO:0008006" key="5">
    <source>
        <dbReference type="Google" id="ProtNLM"/>
    </source>
</evidence>
<evidence type="ECO:0000313" key="3">
    <source>
        <dbReference type="EMBL" id="KAK9419436.1"/>
    </source>
</evidence>
<proteinExistence type="inferred from homology"/>
<dbReference type="InterPro" id="IPR002347">
    <property type="entry name" value="SDR_fam"/>
</dbReference>
<sequence>MSRYSAAFANPQGAGDGRPTALQIVEDEGLVGRLAGKTVFITGANQGIGLETARALHIAGATVFLGVRDLNRGQQAIDDILASPRSNKEAPLHLIEIRLDSLDSVRSAAKNLLAQCSKLNILILNAGVMTTPESKTKDGFETQFGTNHLGHFLLFQLLKPALLAAVTPEFNSRVVVLSSMGHRFGEVRFEDLNFEAPGSYEPWAAYGQSKTANIYMASEIEKRFGSQGLHALSVHPGSIPTNLSQYLDPSVMKGFMEDKSTSRFMSSIPQGAATSVYAALSKAWEGRGGRYLAQCCEQGPMKAGTLPMDMVDLGYAPWAFDGAKAEKLWKISCELVKIQDN</sequence>
<comment type="similarity">
    <text evidence="1">Belongs to the short-chain dehydrogenases/reductases (SDR) family.</text>
</comment>
<dbReference type="Gene3D" id="3.40.50.720">
    <property type="entry name" value="NAD(P)-binding Rossmann-like Domain"/>
    <property type="match status" value="1"/>
</dbReference>
<dbReference type="PANTHER" id="PTHR24320">
    <property type="entry name" value="RETINOL DEHYDROGENASE"/>
    <property type="match status" value="1"/>
</dbReference>
<evidence type="ECO:0000256" key="2">
    <source>
        <dbReference type="ARBA" id="ARBA00023002"/>
    </source>
</evidence>
<evidence type="ECO:0000256" key="1">
    <source>
        <dbReference type="ARBA" id="ARBA00006484"/>
    </source>
</evidence>
<keyword evidence="4" id="KW-1185">Reference proteome</keyword>